<evidence type="ECO:0000313" key="9">
    <source>
        <dbReference type="Proteomes" id="UP000000305"/>
    </source>
</evidence>
<dbReference type="OrthoDB" id="10282152at2759"/>
<dbReference type="GO" id="GO:0005886">
    <property type="term" value="C:plasma membrane"/>
    <property type="evidence" value="ECO:0007669"/>
    <property type="project" value="UniProtKB-SubCell"/>
</dbReference>
<keyword evidence="5 7" id="KW-0472">Membrane</keyword>
<evidence type="ECO:0000256" key="2">
    <source>
        <dbReference type="ARBA" id="ARBA00022475"/>
    </source>
</evidence>
<dbReference type="GO" id="GO:0030425">
    <property type="term" value="C:dendrite"/>
    <property type="evidence" value="ECO:0000318"/>
    <property type="project" value="GO_Central"/>
</dbReference>
<dbReference type="GO" id="GO:0043025">
    <property type="term" value="C:neuronal cell body"/>
    <property type="evidence" value="ECO:0000318"/>
    <property type="project" value="GO_Central"/>
</dbReference>
<evidence type="ECO:0000313" key="8">
    <source>
        <dbReference type="EMBL" id="EFX67877.1"/>
    </source>
</evidence>
<keyword evidence="4 7" id="KW-1133">Transmembrane helix</keyword>
<evidence type="ECO:0000256" key="4">
    <source>
        <dbReference type="ARBA" id="ARBA00022989"/>
    </source>
</evidence>
<proteinExistence type="predicted"/>
<feature type="transmembrane region" description="Helical" evidence="7">
    <location>
        <begin position="170"/>
        <end position="192"/>
    </location>
</feature>
<keyword evidence="3 7" id="KW-0812">Transmembrane</keyword>
<dbReference type="Proteomes" id="UP000000305">
    <property type="component" value="Unassembled WGS sequence"/>
</dbReference>
<dbReference type="HOGENOM" id="CLU_058520_0_0_1"/>
<name>E9HK83_DAPPU</name>
<evidence type="ECO:0008006" key="10">
    <source>
        <dbReference type="Google" id="ProtNLM"/>
    </source>
</evidence>
<dbReference type="EMBL" id="GL732667">
    <property type="protein sequence ID" value="EFX67877.1"/>
    <property type="molecule type" value="Genomic_DNA"/>
</dbReference>
<evidence type="ECO:0000256" key="5">
    <source>
        <dbReference type="ARBA" id="ARBA00023136"/>
    </source>
</evidence>
<gene>
    <name evidence="8" type="primary">DpuGr11</name>
    <name evidence="8" type="ORF">DAPPUDRAFT_346841</name>
</gene>
<dbReference type="GO" id="GO:0008049">
    <property type="term" value="P:male courtship behavior"/>
    <property type="evidence" value="ECO:0000318"/>
    <property type="project" value="GO_Central"/>
</dbReference>
<dbReference type="InterPro" id="IPR013604">
    <property type="entry name" value="7TM_chemorcpt"/>
</dbReference>
<dbReference type="GO" id="GO:0030424">
    <property type="term" value="C:axon"/>
    <property type="evidence" value="ECO:0000318"/>
    <property type="project" value="GO_Central"/>
</dbReference>
<dbReference type="KEGG" id="dpx:DAPPUDRAFT_346841"/>
<organism evidence="8 9">
    <name type="scientific">Daphnia pulex</name>
    <name type="common">Water flea</name>
    <dbReference type="NCBI Taxonomy" id="6669"/>
    <lineage>
        <taxon>Eukaryota</taxon>
        <taxon>Metazoa</taxon>
        <taxon>Ecdysozoa</taxon>
        <taxon>Arthropoda</taxon>
        <taxon>Crustacea</taxon>
        <taxon>Branchiopoda</taxon>
        <taxon>Diplostraca</taxon>
        <taxon>Cladocera</taxon>
        <taxon>Anomopoda</taxon>
        <taxon>Daphniidae</taxon>
        <taxon>Daphnia</taxon>
    </lineage>
</organism>
<dbReference type="GO" id="GO:0050909">
    <property type="term" value="P:sensory perception of taste"/>
    <property type="evidence" value="ECO:0007669"/>
    <property type="project" value="InterPro"/>
</dbReference>
<dbReference type="PANTHER" id="PTHR21143:SF133">
    <property type="entry name" value="GUSTATORY AND PHEROMONE RECEPTOR 32A-RELATED"/>
    <property type="match status" value="1"/>
</dbReference>
<feature type="transmembrane region" description="Helical" evidence="7">
    <location>
        <begin position="350"/>
        <end position="371"/>
    </location>
</feature>
<comment type="subcellular location">
    <subcellularLocation>
        <location evidence="1">Cell membrane</location>
        <topology evidence="1">Multi-pass membrane protein</topology>
    </subcellularLocation>
</comment>
<feature type="transmembrane region" description="Helical" evidence="7">
    <location>
        <begin position="245"/>
        <end position="265"/>
    </location>
</feature>
<evidence type="ECO:0000256" key="3">
    <source>
        <dbReference type="ARBA" id="ARBA00022692"/>
    </source>
</evidence>
<keyword evidence="6" id="KW-0675">Receptor</keyword>
<protein>
    <recommendedName>
        <fullName evidence="10">Gustatory receptor</fullName>
    </recommendedName>
</protein>
<dbReference type="PANTHER" id="PTHR21143">
    <property type="entry name" value="INVERTEBRATE GUSTATORY RECEPTOR"/>
    <property type="match status" value="1"/>
</dbReference>
<keyword evidence="9" id="KW-1185">Reference proteome</keyword>
<feature type="transmembrane region" description="Helical" evidence="7">
    <location>
        <begin position="35"/>
        <end position="53"/>
    </location>
</feature>
<keyword evidence="2" id="KW-1003">Cell membrane</keyword>
<dbReference type="GO" id="GO:0007635">
    <property type="term" value="P:chemosensory behavior"/>
    <property type="evidence" value="ECO:0000318"/>
    <property type="project" value="GO_Central"/>
</dbReference>
<sequence>MNEENLEWGWKPILIAMRFIGFDLRDPLVSPKNSWFNFYSFLCLVYTAFWHVFDCVDTTKFFMRVLDSDPPSNISLVVITNVMVDTYNNAFHSVGIQLTVYFMARSNWKEMWQVVQRVGRRFDFKFYENLRIVSSSAVVAVVVIELYLLASGIVYTALSPYLTFVLHGKLFALILAEIYRICGSSLFIVCALSASDVFSQLKNEIDKASRYLNPPDASSILKWKHTHALACVYVDSINRCFGPILLIDICCIFLRMINSVFQVSVGLNVHKSRSSIYHTLYSLELFFQFWIVCIVASRLQIKATNIIQTIRKLPTATLDTQRLAGTLLIQVHHSAPSISAYGLVKINHKLVLKLIGTTFSYFIIINQFYLLEDPLQQ</sequence>
<evidence type="ECO:0000256" key="7">
    <source>
        <dbReference type="SAM" id="Phobius"/>
    </source>
</evidence>
<dbReference type="FunCoup" id="E9HK83">
    <property type="interactions" value="3"/>
</dbReference>
<feature type="transmembrane region" description="Helical" evidence="7">
    <location>
        <begin position="130"/>
        <end position="158"/>
    </location>
</feature>
<accession>E9HK83</accession>
<dbReference type="Pfam" id="PF08395">
    <property type="entry name" value="7tm_7"/>
    <property type="match status" value="1"/>
</dbReference>
<reference evidence="8 9" key="1">
    <citation type="journal article" date="2011" name="Science">
        <title>The ecoresponsive genome of Daphnia pulex.</title>
        <authorList>
            <person name="Colbourne J.K."/>
            <person name="Pfrender M.E."/>
            <person name="Gilbert D."/>
            <person name="Thomas W.K."/>
            <person name="Tucker A."/>
            <person name="Oakley T.H."/>
            <person name="Tokishita S."/>
            <person name="Aerts A."/>
            <person name="Arnold G.J."/>
            <person name="Basu M.K."/>
            <person name="Bauer D.J."/>
            <person name="Caceres C.E."/>
            <person name="Carmel L."/>
            <person name="Casola C."/>
            <person name="Choi J.H."/>
            <person name="Detter J.C."/>
            <person name="Dong Q."/>
            <person name="Dusheyko S."/>
            <person name="Eads B.D."/>
            <person name="Frohlich T."/>
            <person name="Geiler-Samerotte K.A."/>
            <person name="Gerlach D."/>
            <person name="Hatcher P."/>
            <person name="Jogdeo S."/>
            <person name="Krijgsveld J."/>
            <person name="Kriventseva E.V."/>
            <person name="Kultz D."/>
            <person name="Laforsch C."/>
            <person name="Lindquist E."/>
            <person name="Lopez J."/>
            <person name="Manak J.R."/>
            <person name="Muller J."/>
            <person name="Pangilinan J."/>
            <person name="Patwardhan R.P."/>
            <person name="Pitluck S."/>
            <person name="Pritham E.J."/>
            <person name="Rechtsteiner A."/>
            <person name="Rho M."/>
            <person name="Rogozin I.B."/>
            <person name="Sakarya O."/>
            <person name="Salamov A."/>
            <person name="Schaack S."/>
            <person name="Shapiro H."/>
            <person name="Shiga Y."/>
            <person name="Skalitzky C."/>
            <person name="Smith Z."/>
            <person name="Souvorov A."/>
            <person name="Sung W."/>
            <person name="Tang Z."/>
            <person name="Tsuchiya D."/>
            <person name="Tu H."/>
            <person name="Vos H."/>
            <person name="Wang M."/>
            <person name="Wolf Y.I."/>
            <person name="Yamagata H."/>
            <person name="Yamada T."/>
            <person name="Ye Y."/>
            <person name="Shaw J.R."/>
            <person name="Andrews J."/>
            <person name="Crease T.J."/>
            <person name="Tang H."/>
            <person name="Lucas S.M."/>
            <person name="Robertson H.M."/>
            <person name="Bork P."/>
            <person name="Koonin E.V."/>
            <person name="Zdobnov E.M."/>
            <person name="Grigoriev I.V."/>
            <person name="Lynch M."/>
            <person name="Boore J.L."/>
        </authorList>
    </citation>
    <scope>NUCLEOTIDE SEQUENCE [LARGE SCALE GENOMIC DNA]</scope>
</reference>
<evidence type="ECO:0000256" key="6">
    <source>
        <dbReference type="ARBA" id="ARBA00023170"/>
    </source>
</evidence>
<dbReference type="InParanoid" id="E9HK83"/>
<feature type="transmembrane region" description="Helical" evidence="7">
    <location>
        <begin position="285"/>
        <end position="301"/>
    </location>
</feature>
<evidence type="ECO:0000256" key="1">
    <source>
        <dbReference type="ARBA" id="ARBA00004651"/>
    </source>
</evidence>
<dbReference type="AlphaFoldDB" id="E9HK83"/>